<dbReference type="Proteomes" id="UP000652761">
    <property type="component" value="Unassembled WGS sequence"/>
</dbReference>
<dbReference type="AlphaFoldDB" id="A0A843THB3"/>
<name>A0A843THB3_COLES</name>
<dbReference type="EMBL" id="NMUH01000066">
    <property type="protein sequence ID" value="MQL70405.1"/>
    <property type="molecule type" value="Genomic_DNA"/>
</dbReference>
<keyword evidence="2" id="KW-1185">Reference proteome</keyword>
<protein>
    <submittedName>
        <fullName evidence="1">Uncharacterized protein</fullName>
    </submittedName>
</protein>
<gene>
    <name evidence="1" type="ORF">Taro_002695</name>
</gene>
<reference evidence="1" key="1">
    <citation type="submission" date="2017-07" db="EMBL/GenBank/DDBJ databases">
        <title>Taro Niue Genome Assembly and Annotation.</title>
        <authorList>
            <person name="Atibalentja N."/>
            <person name="Keating K."/>
            <person name="Fields C.J."/>
        </authorList>
    </citation>
    <scope>NUCLEOTIDE SEQUENCE</scope>
    <source>
        <strain evidence="1">Niue_2</strain>
        <tissue evidence="1">Leaf</tissue>
    </source>
</reference>
<evidence type="ECO:0000313" key="2">
    <source>
        <dbReference type="Proteomes" id="UP000652761"/>
    </source>
</evidence>
<sequence>MIHKNASTRFEVVMRNQRSPMGQGKSDEHPPYEELTVEEVASSKDFSKDVVTSQRWRSLSKARHGNPQNFGVTIVISEGIWRGIVHIQEELIMVEGHHNSSSSNKNLQLGKVEAHLIREEEDEVE</sequence>
<comment type="caution">
    <text evidence="1">The sequence shown here is derived from an EMBL/GenBank/DDBJ whole genome shotgun (WGS) entry which is preliminary data.</text>
</comment>
<proteinExistence type="predicted"/>
<organism evidence="1 2">
    <name type="scientific">Colocasia esculenta</name>
    <name type="common">Wild taro</name>
    <name type="synonym">Arum esculentum</name>
    <dbReference type="NCBI Taxonomy" id="4460"/>
    <lineage>
        <taxon>Eukaryota</taxon>
        <taxon>Viridiplantae</taxon>
        <taxon>Streptophyta</taxon>
        <taxon>Embryophyta</taxon>
        <taxon>Tracheophyta</taxon>
        <taxon>Spermatophyta</taxon>
        <taxon>Magnoliopsida</taxon>
        <taxon>Liliopsida</taxon>
        <taxon>Araceae</taxon>
        <taxon>Aroideae</taxon>
        <taxon>Colocasieae</taxon>
        <taxon>Colocasia</taxon>
    </lineage>
</organism>
<evidence type="ECO:0000313" key="1">
    <source>
        <dbReference type="EMBL" id="MQL70405.1"/>
    </source>
</evidence>
<accession>A0A843THB3</accession>